<feature type="transmembrane region" description="Helical" evidence="1">
    <location>
        <begin position="31"/>
        <end position="48"/>
    </location>
</feature>
<keyword evidence="1" id="KW-1133">Transmembrane helix</keyword>
<feature type="transmembrane region" description="Helical" evidence="1">
    <location>
        <begin position="55"/>
        <end position="77"/>
    </location>
</feature>
<dbReference type="OrthoDB" id="1377245at2"/>
<dbReference type="EMBL" id="LIYD01000005">
    <property type="protein sequence ID" value="KOS04657.1"/>
    <property type="molecule type" value="Genomic_DNA"/>
</dbReference>
<dbReference type="RefSeq" id="WP_054405658.1">
    <property type="nucleotide sequence ID" value="NZ_FOYA01000012.1"/>
</dbReference>
<name>A0A0M8MFF5_9FLAO</name>
<protein>
    <submittedName>
        <fullName evidence="2">Uncharacterized protein</fullName>
    </submittedName>
</protein>
<organism evidence="2 3">
    <name type="scientific">Flavobacterium akiainvivens</name>
    <dbReference type="NCBI Taxonomy" id="1202724"/>
    <lineage>
        <taxon>Bacteria</taxon>
        <taxon>Pseudomonadati</taxon>
        <taxon>Bacteroidota</taxon>
        <taxon>Flavobacteriia</taxon>
        <taxon>Flavobacteriales</taxon>
        <taxon>Flavobacteriaceae</taxon>
        <taxon>Flavobacterium</taxon>
    </lineage>
</organism>
<dbReference type="AlphaFoldDB" id="A0A0M8MFF5"/>
<gene>
    <name evidence="2" type="ORF">AM493_00320</name>
</gene>
<feature type="transmembrane region" description="Helical" evidence="1">
    <location>
        <begin position="7"/>
        <end position="25"/>
    </location>
</feature>
<feature type="transmembrane region" description="Helical" evidence="1">
    <location>
        <begin position="89"/>
        <end position="110"/>
    </location>
</feature>
<evidence type="ECO:0000313" key="2">
    <source>
        <dbReference type="EMBL" id="KOS04657.1"/>
    </source>
</evidence>
<keyword evidence="1" id="KW-0472">Membrane</keyword>
<proteinExistence type="predicted"/>
<sequence>MKNIYRIIPLLYFTGLGLFWIIENLMSTGTVNYIAIVVTLLIATRFFFKNRVAGLATGAVMGFFSVYMLLAMLSDLAKADEFTSGTYRFIAFGGGLFGVGVIMAILLIAYHAKSNQKDMGLVNIHR</sequence>
<dbReference type="STRING" id="1202724.AM493_00320"/>
<keyword evidence="1" id="KW-0812">Transmembrane</keyword>
<dbReference type="PATRIC" id="fig|1202724.3.peg.57"/>
<reference evidence="2 3" key="1">
    <citation type="submission" date="2015-08" db="EMBL/GenBank/DDBJ databases">
        <title>Whole genome sequence of Flavobacterium akiainvivens IK-1T, from decaying Wikstroemia oahuensis, an endemic Hawaiian shrub.</title>
        <authorList>
            <person name="Wan X."/>
            <person name="Hou S."/>
            <person name="Saito J."/>
            <person name="Donachie S."/>
        </authorList>
    </citation>
    <scope>NUCLEOTIDE SEQUENCE [LARGE SCALE GENOMIC DNA]</scope>
    <source>
        <strain evidence="2 3">IK-1</strain>
    </source>
</reference>
<evidence type="ECO:0000313" key="3">
    <source>
        <dbReference type="Proteomes" id="UP000037755"/>
    </source>
</evidence>
<comment type="caution">
    <text evidence="2">The sequence shown here is derived from an EMBL/GenBank/DDBJ whole genome shotgun (WGS) entry which is preliminary data.</text>
</comment>
<dbReference type="Proteomes" id="UP000037755">
    <property type="component" value="Unassembled WGS sequence"/>
</dbReference>
<accession>A0A0M8MFF5</accession>
<keyword evidence="3" id="KW-1185">Reference proteome</keyword>
<evidence type="ECO:0000256" key="1">
    <source>
        <dbReference type="SAM" id="Phobius"/>
    </source>
</evidence>